<dbReference type="GO" id="GO:0016410">
    <property type="term" value="F:N-acyltransferase activity"/>
    <property type="evidence" value="ECO:0007669"/>
    <property type="project" value="TreeGrafter"/>
</dbReference>
<evidence type="ECO:0000256" key="1">
    <source>
        <dbReference type="ARBA" id="ARBA00004924"/>
    </source>
</evidence>
<dbReference type="Pfam" id="PF13523">
    <property type="entry name" value="Acetyltransf_8"/>
    <property type="match status" value="1"/>
</dbReference>
<dbReference type="AlphaFoldDB" id="A0A7S8HE38"/>
<dbReference type="GO" id="GO:0019290">
    <property type="term" value="P:siderophore biosynthetic process"/>
    <property type="evidence" value="ECO:0007669"/>
    <property type="project" value="InterPro"/>
</dbReference>
<dbReference type="InterPro" id="IPR000182">
    <property type="entry name" value="GNAT_dom"/>
</dbReference>
<accession>A0A7S8HE38</accession>
<name>A0A7S8HE38_9HYPH</name>
<keyword evidence="2" id="KW-0046">Antibiotic resistance</keyword>
<keyword evidence="4" id="KW-0808">Transferase</keyword>
<organism evidence="4 5">
    <name type="scientific">Kaustia mangrovi</name>
    <dbReference type="NCBI Taxonomy" id="2593653"/>
    <lineage>
        <taxon>Bacteria</taxon>
        <taxon>Pseudomonadati</taxon>
        <taxon>Pseudomonadota</taxon>
        <taxon>Alphaproteobacteria</taxon>
        <taxon>Hyphomicrobiales</taxon>
        <taxon>Parvibaculaceae</taxon>
        <taxon>Kaustia</taxon>
    </lineage>
</organism>
<sequence length="167" mass="18174">MAGPYGFRPVVSGDLALLRRWLEVPEVRRWWGDPDEQAALLEADLDNPHMVMEIVTLGGRPFAYVQHYDVHTWPHRHFARLPAGSRAIDALIGEPGMLGAGHGLAFLRGLAERLCADGAPAVAIDPHPDNLRARRAYEKAGFSGDLVVDTEEGPAVVMTFARASDAG</sequence>
<proteinExistence type="predicted"/>
<dbReference type="InterPro" id="IPR016181">
    <property type="entry name" value="Acyl_CoA_acyltransferase"/>
</dbReference>
<reference evidence="4 5" key="1">
    <citation type="submission" date="2020-06" db="EMBL/GenBank/DDBJ databases">
        <title>Genome sequence of 2 isolates from Red Sea Mangroves.</title>
        <authorList>
            <person name="Sefrji F."/>
            <person name="Michoud G."/>
            <person name="Merlino G."/>
            <person name="Daffonchio D."/>
        </authorList>
    </citation>
    <scope>NUCLEOTIDE SEQUENCE [LARGE SCALE GENOMIC DNA]</scope>
    <source>
        <strain evidence="4 5">R1DC25</strain>
    </source>
</reference>
<dbReference type="GO" id="GO:0046677">
    <property type="term" value="P:response to antibiotic"/>
    <property type="evidence" value="ECO:0007669"/>
    <property type="project" value="UniProtKB-KW"/>
</dbReference>
<dbReference type="SUPFAM" id="SSF55729">
    <property type="entry name" value="Acyl-CoA N-acyltransferases (Nat)"/>
    <property type="match status" value="1"/>
</dbReference>
<evidence type="ECO:0000259" key="3">
    <source>
        <dbReference type="PROSITE" id="PS51186"/>
    </source>
</evidence>
<dbReference type="KEGG" id="kmn:HW532_00690"/>
<gene>
    <name evidence="4" type="ORF">HW532_00690</name>
</gene>
<comment type="pathway">
    <text evidence="1">Siderophore biosynthesis.</text>
</comment>
<dbReference type="Gene3D" id="3.40.630.30">
    <property type="match status" value="1"/>
</dbReference>
<keyword evidence="5" id="KW-1185">Reference proteome</keyword>
<evidence type="ECO:0000256" key="2">
    <source>
        <dbReference type="ARBA" id="ARBA00023251"/>
    </source>
</evidence>
<dbReference type="EMBL" id="CP058214">
    <property type="protein sequence ID" value="QPC45119.1"/>
    <property type="molecule type" value="Genomic_DNA"/>
</dbReference>
<protein>
    <submittedName>
        <fullName evidence="4">Acetyltransferase</fullName>
    </submittedName>
</protein>
<dbReference type="PANTHER" id="PTHR31438:SF1">
    <property type="entry name" value="LYSINE N-ACYLTRANSFERASE C17G9.06C-RELATED"/>
    <property type="match status" value="1"/>
</dbReference>
<evidence type="ECO:0000313" key="4">
    <source>
        <dbReference type="EMBL" id="QPC45119.1"/>
    </source>
</evidence>
<dbReference type="PROSITE" id="PS51186">
    <property type="entry name" value="GNAT"/>
    <property type="match status" value="1"/>
</dbReference>
<dbReference type="PANTHER" id="PTHR31438">
    <property type="entry name" value="LYSINE N-ACYLTRANSFERASE C17G9.06C-RELATED"/>
    <property type="match status" value="1"/>
</dbReference>
<dbReference type="InterPro" id="IPR019432">
    <property type="entry name" value="Acyltransferase_MbtK/IucB-like"/>
</dbReference>
<dbReference type="Proteomes" id="UP000593594">
    <property type="component" value="Chromosome"/>
</dbReference>
<dbReference type="SMART" id="SM01006">
    <property type="entry name" value="AlcB"/>
    <property type="match status" value="1"/>
</dbReference>
<evidence type="ECO:0000313" key="5">
    <source>
        <dbReference type="Proteomes" id="UP000593594"/>
    </source>
</evidence>
<feature type="domain" description="N-acetyltransferase" evidence="3">
    <location>
        <begin position="5"/>
        <end position="163"/>
    </location>
</feature>